<dbReference type="Gene3D" id="1.25.40.10">
    <property type="entry name" value="Tetratricopeptide repeat domain"/>
    <property type="match status" value="1"/>
</dbReference>
<protein>
    <submittedName>
        <fullName evidence="3">TPR_REGION domain-containing protein</fullName>
    </submittedName>
</protein>
<accession>A0A1I7YGW1</accession>
<keyword evidence="2" id="KW-1185">Reference proteome</keyword>
<sequence length="127" mass="14392">MSLCLKYLANYYFGKGDIMRARQYAERCTEFEPSQEDGKKLLTQINDSMNKEGVENMRRLRVDEGLITEDVSDTEMVMEEQDAETDESDNGDNEEDDEMELSNSAGQDSPGGPASHQEQNEPDEPVE</sequence>
<dbReference type="InterPro" id="IPR011990">
    <property type="entry name" value="TPR-like_helical_dom_sf"/>
</dbReference>
<reference evidence="3" key="1">
    <citation type="submission" date="2016-11" db="UniProtKB">
        <authorList>
            <consortium name="WormBaseParasite"/>
        </authorList>
    </citation>
    <scope>IDENTIFICATION</scope>
</reference>
<name>A0A1I7YGW1_9BILA</name>
<evidence type="ECO:0000256" key="1">
    <source>
        <dbReference type="SAM" id="MobiDB-lite"/>
    </source>
</evidence>
<dbReference type="WBParaSite" id="L893_g16179.t1">
    <property type="protein sequence ID" value="L893_g16179.t1"/>
    <property type="gene ID" value="L893_g16179"/>
</dbReference>
<organism evidence="2 3">
    <name type="scientific">Steinernema glaseri</name>
    <dbReference type="NCBI Taxonomy" id="37863"/>
    <lineage>
        <taxon>Eukaryota</taxon>
        <taxon>Metazoa</taxon>
        <taxon>Ecdysozoa</taxon>
        <taxon>Nematoda</taxon>
        <taxon>Chromadorea</taxon>
        <taxon>Rhabditida</taxon>
        <taxon>Tylenchina</taxon>
        <taxon>Panagrolaimomorpha</taxon>
        <taxon>Strongyloidoidea</taxon>
        <taxon>Steinernematidae</taxon>
        <taxon>Steinernema</taxon>
    </lineage>
</organism>
<feature type="compositionally biased region" description="Basic and acidic residues" evidence="1">
    <location>
        <begin position="54"/>
        <end position="64"/>
    </location>
</feature>
<dbReference type="AlphaFoldDB" id="A0A1I7YGW1"/>
<evidence type="ECO:0000313" key="2">
    <source>
        <dbReference type="Proteomes" id="UP000095287"/>
    </source>
</evidence>
<evidence type="ECO:0000313" key="3">
    <source>
        <dbReference type="WBParaSite" id="L893_g16179.t1"/>
    </source>
</evidence>
<feature type="region of interest" description="Disordered" evidence="1">
    <location>
        <begin position="54"/>
        <end position="127"/>
    </location>
</feature>
<feature type="compositionally biased region" description="Acidic residues" evidence="1">
    <location>
        <begin position="66"/>
        <end position="100"/>
    </location>
</feature>
<proteinExistence type="predicted"/>
<dbReference type="Proteomes" id="UP000095287">
    <property type="component" value="Unplaced"/>
</dbReference>
<dbReference type="SUPFAM" id="SSF48452">
    <property type="entry name" value="TPR-like"/>
    <property type="match status" value="1"/>
</dbReference>